<comment type="caution">
    <text evidence="1">The sequence shown here is derived from an EMBL/GenBank/DDBJ whole genome shotgun (WGS) entry which is preliminary data.</text>
</comment>
<proteinExistence type="predicted"/>
<dbReference type="Proteomes" id="UP000788993">
    <property type="component" value="Unassembled WGS sequence"/>
</dbReference>
<evidence type="ECO:0000313" key="1">
    <source>
        <dbReference type="EMBL" id="KAH3659648.1"/>
    </source>
</evidence>
<keyword evidence="2" id="KW-1185">Reference proteome</keyword>
<organism evidence="1 2">
    <name type="scientific">Ogataea polymorpha</name>
    <dbReference type="NCBI Taxonomy" id="460523"/>
    <lineage>
        <taxon>Eukaryota</taxon>
        <taxon>Fungi</taxon>
        <taxon>Dikarya</taxon>
        <taxon>Ascomycota</taxon>
        <taxon>Saccharomycotina</taxon>
        <taxon>Pichiomycetes</taxon>
        <taxon>Pichiales</taxon>
        <taxon>Pichiaceae</taxon>
        <taxon>Ogataea</taxon>
    </lineage>
</organism>
<evidence type="ECO:0000313" key="2">
    <source>
        <dbReference type="Proteomes" id="UP000788993"/>
    </source>
</evidence>
<dbReference type="EMBL" id="JAEUBD010001504">
    <property type="protein sequence ID" value="KAH3659648.1"/>
    <property type="molecule type" value="Genomic_DNA"/>
</dbReference>
<sequence>MWTSPSLKMAAAFMEESVGLWNRPARAVGAAVLKSPWNLGVEQPDSRHIVVGGGRVGGSRHLELKHKHLGSTGKTVVGRDAGSVVATVSSRRVVTIHARHDQELDVRVDGDLIESDAGRRGRLTVGTAVGDRVTEAVGESAGSRTTQVIEEGDIVFGAWSALRGGLVVSVRSRSSFCGRRGSAFAGDDLHLCSGCTGGTADRVAVLVDVHGRGDRNVVNSSSVVMMSMDSGLAFLFLFISLHLGRGRRWVVDAELQQLQRTSEVHRKFLVQRRHGTRERLGLGGTLARGLVDVGDVRVRARVADTFVDDGVCLGTVVVAVLVRASGMGSGPDG</sequence>
<name>A0A9P8NSJ2_9ASCO</name>
<accession>A0A9P8NSJ2</accession>
<dbReference type="AlphaFoldDB" id="A0A9P8NSJ2"/>
<reference evidence="1" key="2">
    <citation type="submission" date="2021-01" db="EMBL/GenBank/DDBJ databases">
        <authorList>
            <person name="Schikora-Tamarit M.A."/>
        </authorList>
    </citation>
    <scope>NUCLEOTIDE SEQUENCE</scope>
    <source>
        <strain evidence="1">NCAIM Y.01608</strain>
    </source>
</reference>
<reference evidence="1" key="1">
    <citation type="journal article" date="2021" name="Open Biol.">
        <title>Shared evolutionary footprints suggest mitochondrial oxidative damage underlies multiple complex I losses in fungi.</title>
        <authorList>
            <person name="Schikora-Tamarit M.A."/>
            <person name="Marcet-Houben M."/>
            <person name="Nosek J."/>
            <person name="Gabaldon T."/>
        </authorList>
    </citation>
    <scope>NUCLEOTIDE SEQUENCE</scope>
    <source>
        <strain evidence="1">NCAIM Y.01608</strain>
    </source>
</reference>
<protein>
    <submittedName>
        <fullName evidence="1">Uncharacterized protein</fullName>
    </submittedName>
</protein>
<gene>
    <name evidence="1" type="ORF">OGATHE_005693</name>
</gene>